<proteinExistence type="predicted"/>
<name>A0AA39NVY8_9AGAR</name>
<accession>A0AA39NVY8</accession>
<gene>
    <name evidence="1" type="ORF">IW261DRAFT_1660418</name>
</gene>
<dbReference type="Proteomes" id="UP001175227">
    <property type="component" value="Unassembled WGS sequence"/>
</dbReference>
<protein>
    <submittedName>
        <fullName evidence="1">Uncharacterized protein</fullName>
    </submittedName>
</protein>
<reference evidence="1" key="1">
    <citation type="submission" date="2023-06" db="EMBL/GenBank/DDBJ databases">
        <authorList>
            <consortium name="Lawrence Berkeley National Laboratory"/>
            <person name="Ahrendt S."/>
            <person name="Sahu N."/>
            <person name="Indic B."/>
            <person name="Wong-Bajracharya J."/>
            <person name="Merenyi Z."/>
            <person name="Ke H.-M."/>
            <person name="Monk M."/>
            <person name="Kocsube S."/>
            <person name="Drula E."/>
            <person name="Lipzen A."/>
            <person name="Balint B."/>
            <person name="Henrissat B."/>
            <person name="Andreopoulos B."/>
            <person name="Martin F.M."/>
            <person name="Harder C.B."/>
            <person name="Rigling D."/>
            <person name="Ford K.L."/>
            <person name="Foster G.D."/>
            <person name="Pangilinan J."/>
            <person name="Papanicolaou A."/>
            <person name="Barry K."/>
            <person name="LaButti K."/>
            <person name="Viragh M."/>
            <person name="Koriabine M."/>
            <person name="Yan M."/>
            <person name="Riley R."/>
            <person name="Champramary S."/>
            <person name="Plett K.L."/>
            <person name="Tsai I.J."/>
            <person name="Slot J."/>
            <person name="Sipos G."/>
            <person name="Plett J."/>
            <person name="Nagy L.G."/>
            <person name="Grigoriev I.V."/>
        </authorList>
    </citation>
    <scope>NUCLEOTIDE SEQUENCE</scope>
    <source>
        <strain evidence="1">ICMP 16352</strain>
    </source>
</reference>
<evidence type="ECO:0000313" key="2">
    <source>
        <dbReference type="Proteomes" id="UP001175227"/>
    </source>
</evidence>
<comment type="caution">
    <text evidence="1">The sequence shown here is derived from an EMBL/GenBank/DDBJ whole genome shotgun (WGS) entry which is preliminary data.</text>
</comment>
<dbReference type="AlphaFoldDB" id="A0AA39NVY8"/>
<sequence length="225" mass="25003">MPSTEACQPRDEVGSNMSFPLVQVKTTFTFTFKLSSSAYLKNVQKTSIHQAQRLGALQIEKKCKEATIHPSMIRRREATEARLQEPFKLKGLLNSNQKCHAAEWFLKDSKTTYDLVQKLSADARKHGLLPYPLGNSPMNIAISSVKKSHIDLKEIKCGEQRCGILLKAGDGPPIEVIHAVASITDWNDLQSHSTANVLIAQIRSLLHSSQSPWDKMNLVSPSVAK</sequence>
<organism evidence="1 2">
    <name type="scientific">Armillaria novae-zelandiae</name>
    <dbReference type="NCBI Taxonomy" id="153914"/>
    <lineage>
        <taxon>Eukaryota</taxon>
        <taxon>Fungi</taxon>
        <taxon>Dikarya</taxon>
        <taxon>Basidiomycota</taxon>
        <taxon>Agaricomycotina</taxon>
        <taxon>Agaricomycetes</taxon>
        <taxon>Agaricomycetidae</taxon>
        <taxon>Agaricales</taxon>
        <taxon>Marasmiineae</taxon>
        <taxon>Physalacriaceae</taxon>
        <taxon>Armillaria</taxon>
    </lineage>
</organism>
<dbReference type="EMBL" id="JAUEPR010000037">
    <property type="protein sequence ID" value="KAK0472885.1"/>
    <property type="molecule type" value="Genomic_DNA"/>
</dbReference>
<keyword evidence="2" id="KW-1185">Reference proteome</keyword>
<evidence type="ECO:0000313" key="1">
    <source>
        <dbReference type="EMBL" id="KAK0472885.1"/>
    </source>
</evidence>